<reference evidence="2" key="1">
    <citation type="journal article" date="2020" name="Nature">
        <title>Giant virus diversity and host interactions through global metagenomics.</title>
        <authorList>
            <person name="Schulz F."/>
            <person name="Roux S."/>
            <person name="Paez-Espino D."/>
            <person name="Jungbluth S."/>
            <person name="Walsh D.A."/>
            <person name="Denef V.J."/>
            <person name="McMahon K.D."/>
            <person name="Konstantinidis K.T."/>
            <person name="Eloe-Fadrosh E.A."/>
            <person name="Kyrpides N.C."/>
            <person name="Woyke T."/>
        </authorList>
    </citation>
    <scope>NUCLEOTIDE SEQUENCE</scope>
    <source>
        <strain evidence="2">GVMAG-S-ERX556049-19</strain>
    </source>
</reference>
<organism evidence="2">
    <name type="scientific">viral metagenome</name>
    <dbReference type="NCBI Taxonomy" id="1070528"/>
    <lineage>
        <taxon>unclassified sequences</taxon>
        <taxon>metagenomes</taxon>
        <taxon>organismal metagenomes</taxon>
    </lineage>
</organism>
<dbReference type="EMBL" id="MN738824">
    <property type="protein sequence ID" value="QHT38040.1"/>
    <property type="molecule type" value="Genomic_DNA"/>
</dbReference>
<name>A0A6C0FDT3_9ZZZZ</name>
<dbReference type="AlphaFoldDB" id="A0A6C0FDT3"/>
<keyword evidence="1" id="KW-0472">Membrane</keyword>
<protein>
    <submittedName>
        <fullName evidence="2">Uncharacterized protein</fullName>
    </submittedName>
</protein>
<evidence type="ECO:0000313" key="2">
    <source>
        <dbReference type="EMBL" id="QHT38040.1"/>
    </source>
</evidence>
<proteinExistence type="predicted"/>
<feature type="transmembrane region" description="Helical" evidence="1">
    <location>
        <begin position="6"/>
        <end position="23"/>
    </location>
</feature>
<accession>A0A6C0FDT3</accession>
<keyword evidence="1" id="KW-0812">Transmembrane</keyword>
<sequence length="58" mass="6941">MLELGTYLFFYLYGGVIGSIIYMNSITRNREELFEQDIEPIPSRFQNRERMTVGERFV</sequence>
<keyword evidence="1" id="KW-1133">Transmembrane helix</keyword>
<evidence type="ECO:0000256" key="1">
    <source>
        <dbReference type="SAM" id="Phobius"/>
    </source>
</evidence>